<keyword evidence="2" id="KW-1185">Reference proteome</keyword>
<name>A0A0N9BAU3_9CAUD</name>
<dbReference type="RefSeq" id="YP_009226671.1">
    <property type="nucleotide sequence ID" value="NC_029118.1"/>
</dbReference>
<evidence type="ECO:0000313" key="2">
    <source>
        <dbReference type="Proteomes" id="UP000204630"/>
    </source>
</evidence>
<organism evidence="1 2">
    <name type="scientific">Lactococcus phage GE1</name>
    <dbReference type="NCBI Taxonomy" id="1698369"/>
    <lineage>
        <taxon>Viruses</taxon>
        <taxon>Duplodnaviria</taxon>
        <taxon>Heunggongvirae</taxon>
        <taxon>Uroviricota</taxon>
        <taxon>Caudoviricetes</taxon>
        <taxon>Chertseyvirus</taxon>
        <taxon>Chertseyvirus GE1</taxon>
    </lineage>
</organism>
<dbReference type="KEGG" id="vg:26797809"/>
<evidence type="ECO:0000313" key="1">
    <source>
        <dbReference type="EMBL" id="ALA06997.1"/>
    </source>
</evidence>
<sequence>MIKVYDGAKELPYDYYFNYSDSSQAYDKRARVIKGKLVIEDYKETNPVDFMTYWSGRPDITVIESKQVGYMMNIFNISNFSYSEQMDSGNVIYEVELIRRMAPKQINSVTFKDITQGTLADLEATYAMIVSVDDIQVNGYTYFTDNKYVLLSNVKKTEYPNEVGRCRVVSGTSFYVTIGGGANVRFIQGHGGVPFPNKIRVGHESDQKNQFTGRVMLVD</sequence>
<dbReference type="GeneID" id="26797809"/>
<protein>
    <submittedName>
        <fullName evidence="1">Uncharacterized protein</fullName>
    </submittedName>
</protein>
<dbReference type="EMBL" id="KT339177">
    <property type="protein sequence ID" value="ALA06997.1"/>
    <property type="molecule type" value="Genomic_DNA"/>
</dbReference>
<proteinExistence type="predicted"/>
<dbReference type="Proteomes" id="UP000204630">
    <property type="component" value="Segment"/>
</dbReference>
<reference evidence="1 2" key="1">
    <citation type="journal article" date="2015" name="Appl. Environ. Microbiol.">
        <title>A virulent phage infecting Lactococcus garvieae, with homology to Lactococcus lactis phages.</title>
        <authorList>
            <person name="Eraclio G."/>
            <person name="Tremblay D.M."/>
            <person name="Lacelle-Cote A."/>
            <person name="Labrie S.J."/>
            <person name="Fortina M.G."/>
            <person name="Moineau S."/>
        </authorList>
    </citation>
    <scope>NUCLEOTIDE SEQUENCE [LARGE SCALE GENOMIC DNA]</scope>
</reference>
<accession>A0A0N9BAU3</accession>